<dbReference type="NCBIfam" id="NF006089">
    <property type="entry name" value="PRK08241.1"/>
    <property type="match status" value="1"/>
</dbReference>
<dbReference type="Gene3D" id="1.10.10.10">
    <property type="entry name" value="Winged helix-like DNA-binding domain superfamily/Winged helix DNA-binding domain"/>
    <property type="match status" value="1"/>
</dbReference>
<dbReference type="SUPFAM" id="SSF88659">
    <property type="entry name" value="Sigma3 and sigma4 domains of RNA polymerase sigma factors"/>
    <property type="match status" value="1"/>
</dbReference>
<keyword evidence="11" id="KW-1185">Reference proteome</keyword>
<evidence type="ECO:0000259" key="9">
    <source>
        <dbReference type="Pfam" id="PF12680"/>
    </source>
</evidence>
<keyword evidence="5" id="KW-0804">Transcription</keyword>
<dbReference type="EMBL" id="VFPH01000002">
    <property type="protein sequence ID" value="TQM39059.1"/>
    <property type="molecule type" value="Genomic_DNA"/>
</dbReference>
<evidence type="ECO:0000259" key="8">
    <source>
        <dbReference type="Pfam" id="PF08281"/>
    </source>
</evidence>
<dbReference type="NCBIfam" id="TIGR02960">
    <property type="entry name" value="SigX5"/>
    <property type="match status" value="1"/>
</dbReference>
<dbReference type="InterPro" id="IPR052704">
    <property type="entry name" value="ECF_Sigma-70_Domain"/>
</dbReference>
<evidence type="ECO:0000259" key="7">
    <source>
        <dbReference type="Pfam" id="PF04542"/>
    </source>
</evidence>
<evidence type="ECO:0000256" key="6">
    <source>
        <dbReference type="SAM" id="MobiDB-lite"/>
    </source>
</evidence>
<dbReference type="Pfam" id="PF04542">
    <property type="entry name" value="Sigma70_r2"/>
    <property type="match status" value="1"/>
</dbReference>
<dbReference type="InterPro" id="IPR032710">
    <property type="entry name" value="NTF2-like_dom_sf"/>
</dbReference>
<organism evidence="10 11">
    <name type="scientific">Pseudonocardia cypriaca</name>
    <dbReference type="NCBI Taxonomy" id="882449"/>
    <lineage>
        <taxon>Bacteria</taxon>
        <taxon>Bacillati</taxon>
        <taxon>Actinomycetota</taxon>
        <taxon>Actinomycetes</taxon>
        <taxon>Pseudonocardiales</taxon>
        <taxon>Pseudonocardiaceae</taxon>
        <taxon>Pseudonocardia</taxon>
    </lineage>
</organism>
<comment type="caution">
    <text evidence="10">The sequence shown here is derived from an EMBL/GenBank/DDBJ whole genome shotgun (WGS) entry which is preliminary data.</text>
</comment>
<comment type="similarity">
    <text evidence="1">Belongs to the sigma-70 factor family. ECF subfamily.</text>
</comment>
<dbReference type="InterPro" id="IPR013249">
    <property type="entry name" value="RNA_pol_sigma70_r4_t2"/>
</dbReference>
<dbReference type="Gene3D" id="3.10.450.50">
    <property type="match status" value="1"/>
</dbReference>
<dbReference type="SUPFAM" id="SSF88946">
    <property type="entry name" value="Sigma2 domain of RNA polymerase sigma factors"/>
    <property type="match status" value="1"/>
</dbReference>
<dbReference type="Pfam" id="PF12680">
    <property type="entry name" value="SnoaL_2"/>
    <property type="match status" value="1"/>
</dbReference>
<reference evidence="10 11" key="1">
    <citation type="submission" date="2019-06" db="EMBL/GenBank/DDBJ databases">
        <title>Sequencing the genomes of 1000 actinobacteria strains.</title>
        <authorList>
            <person name="Klenk H.-P."/>
        </authorList>
    </citation>
    <scope>NUCLEOTIDE SEQUENCE [LARGE SCALE GENOMIC DNA]</scope>
    <source>
        <strain evidence="10 11">DSM 45511</strain>
    </source>
</reference>
<proteinExistence type="inferred from homology"/>
<sequence length="345" mass="36765">MVTHEGTRTGDPADGSATAVLVGAADFARLADPFRTELLAHCYRMLGSVQDAEDQVQETYLRAWRSYGDFEGRSSLRTWLHRIATNVCLTALDGRRRLPVPSGFPESEGDDDGPAPWPEATGPAAAERRGVDPDLSDPAAVLTSREHRAGALGVVWRHLSPRQRAVLVLRDVLGWQAIEIAGLMGTSGVAVHSMVRRAREQLAQAAVDPAEPAPDDSVQQRLLDEYAAAFETGDLGTLVNLLTDDAACTLPGTGSAVTGKDAILQLFRACPALGEARMVAVTVSGRPGFGIYRRDADGRYRAHGIDVLATSRSGLTRIDVIEDRSLFSAFGLPKVHPGGPGTAPA</sequence>
<dbReference type="PANTHER" id="PTHR30173">
    <property type="entry name" value="SIGMA 19 FACTOR"/>
    <property type="match status" value="1"/>
</dbReference>
<dbReference type="CDD" id="cd06171">
    <property type="entry name" value="Sigma70_r4"/>
    <property type="match status" value="1"/>
</dbReference>
<feature type="region of interest" description="Disordered" evidence="6">
    <location>
        <begin position="100"/>
        <end position="137"/>
    </location>
</feature>
<dbReference type="Proteomes" id="UP000319818">
    <property type="component" value="Unassembled WGS sequence"/>
</dbReference>
<dbReference type="InterPro" id="IPR036388">
    <property type="entry name" value="WH-like_DNA-bd_sf"/>
</dbReference>
<evidence type="ECO:0000256" key="2">
    <source>
        <dbReference type="ARBA" id="ARBA00011344"/>
    </source>
</evidence>
<dbReference type="RefSeq" id="WP_211362289.1">
    <property type="nucleotide sequence ID" value="NZ_VFPH01000002.1"/>
</dbReference>
<dbReference type="SUPFAM" id="SSF54427">
    <property type="entry name" value="NTF2-like"/>
    <property type="match status" value="1"/>
</dbReference>
<evidence type="ECO:0000256" key="1">
    <source>
        <dbReference type="ARBA" id="ARBA00010641"/>
    </source>
</evidence>
<feature type="domain" description="RNA polymerase sigma factor 70 region 4 type 2" evidence="8">
    <location>
        <begin position="157"/>
        <end position="202"/>
    </location>
</feature>
<dbReference type="InterPro" id="IPR007627">
    <property type="entry name" value="RNA_pol_sigma70_r2"/>
</dbReference>
<dbReference type="InterPro" id="IPR037401">
    <property type="entry name" value="SnoaL-like"/>
</dbReference>
<evidence type="ECO:0000256" key="3">
    <source>
        <dbReference type="ARBA" id="ARBA00023015"/>
    </source>
</evidence>
<comment type="subunit">
    <text evidence="2">Interacts transiently with the RNA polymerase catalytic core formed by RpoA, RpoB, RpoC and RpoZ (2 alpha, 1 beta, 1 beta' and 1 omega subunit) to form the RNA polymerase holoenzyme that can initiate transcription.</text>
</comment>
<gene>
    <name evidence="10" type="ORF">FB388_6311</name>
</gene>
<dbReference type="GO" id="GO:0016987">
    <property type="term" value="F:sigma factor activity"/>
    <property type="evidence" value="ECO:0007669"/>
    <property type="project" value="UniProtKB-KW"/>
</dbReference>
<dbReference type="NCBIfam" id="TIGR02937">
    <property type="entry name" value="sigma70-ECF"/>
    <property type="match status" value="1"/>
</dbReference>
<dbReference type="InterPro" id="IPR013324">
    <property type="entry name" value="RNA_pol_sigma_r3/r4-like"/>
</dbReference>
<dbReference type="InterPro" id="IPR014305">
    <property type="entry name" value="RNA_pol_sigma-G_actinobac"/>
</dbReference>
<evidence type="ECO:0000313" key="10">
    <source>
        <dbReference type="EMBL" id="TQM39059.1"/>
    </source>
</evidence>
<dbReference type="AlphaFoldDB" id="A0A543FZ15"/>
<feature type="domain" description="SnoaL-like" evidence="9">
    <location>
        <begin position="224"/>
        <end position="309"/>
    </location>
</feature>
<keyword evidence="4" id="KW-0731">Sigma factor</keyword>
<dbReference type="InterPro" id="IPR013325">
    <property type="entry name" value="RNA_pol_sigma_r2"/>
</dbReference>
<evidence type="ECO:0000313" key="11">
    <source>
        <dbReference type="Proteomes" id="UP000319818"/>
    </source>
</evidence>
<keyword evidence="3" id="KW-0805">Transcription regulation</keyword>
<accession>A0A543FZ15</accession>
<feature type="domain" description="RNA polymerase sigma-70 region 2" evidence="7">
    <location>
        <begin position="34"/>
        <end position="97"/>
    </location>
</feature>
<dbReference type="GO" id="GO:0006352">
    <property type="term" value="P:DNA-templated transcription initiation"/>
    <property type="evidence" value="ECO:0007669"/>
    <property type="project" value="InterPro"/>
</dbReference>
<evidence type="ECO:0000256" key="4">
    <source>
        <dbReference type="ARBA" id="ARBA00023082"/>
    </source>
</evidence>
<dbReference type="Gene3D" id="1.10.1740.10">
    <property type="match status" value="1"/>
</dbReference>
<name>A0A543FZ15_9PSEU</name>
<dbReference type="GO" id="GO:0003677">
    <property type="term" value="F:DNA binding"/>
    <property type="evidence" value="ECO:0007669"/>
    <property type="project" value="InterPro"/>
</dbReference>
<dbReference type="PANTHER" id="PTHR30173:SF36">
    <property type="entry name" value="ECF RNA POLYMERASE SIGMA FACTOR SIGJ"/>
    <property type="match status" value="1"/>
</dbReference>
<evidence type="ECO:0000256" key="5">
    <source>
        <dbReference type="ARBA" id="ARBA00023163"/>
    </source>
</evidence>
<protein>
    <submittedName>
        <fullName evidence="10">RNA polymerase sigma-70 factor (ECF subfamily)</fullName>
    </submittedName>
</protein>
<dbReference type="Pfam" id="PF08281">
    <property type="entry name" value="Sigma70_r4_2"/>
    <property type="match status" value="1"/>
</dbReference>
<dbReference type="InterPro" id="IPR014284">
    <property type="entry name" value="RNA_pol_sigma-70_dom"/>
</dbReference>